<dbReference type="EMBL" id="RBPH01000045">
    <property type="protein sequence ID" value="RMN84357.1"/>
    <property type="molecule type" value="Genomic_DNA"/>
</dbReference>
<dbReference type="Proteomes" id="UP000270524">
    <property type="component" value="Unassembled WGS sequence"/>
</dbReference>
<protein>
    <submittedName>
        <fullName evidence="3">Transposase protein</fullName>
    </submittedName>
</protein>
<name>A0A3M3QJB9_PSECA</name>
<proteinExistence type="predicted"/>
<dbReference type="EMBL" id="RBPJ01000144">
    <property type="protein sequence ID" value="RMN96060.1"/>
    <property type="molecule type" value="Genomic_DNA"/>
</dbReference>
<reference evidence="4 5" key="1">
    <citation type="submission" date="2018-08" db="EMBL/GenBank/DDBJ databases">
        <title>Recombination of ecologically and evolutionarily significant loci maintains genetic cohesion in the Pseudomonas syringae species complex.</title>
        <authorList>
            <person name="Dillon M."/>
            <person name="Thakur S."/>
            <person name="Almeida R.N.D."/>
            <person name="Weir B.S."/>
            <person name="Guttman D.S."/>
        </authorList>
    </citation>
    <scope>NUCLEOTIDE SEQUENCE [LARGE SCALE GENOMIC DNA]</scope>
    <source>
        <strain evidence="2 4">ICMP 15201</strain>
        <strain evidence="3 5">ICMP 15203</strain>
    </source>
</reference>
<feature type="non-terminal residue" evidence="3">
    <location>
        <position position="98"/>
    </location>
</feature>
<evidence type="ECO:0000313" key="5">
    <source>
        <dbReference type="Proteomes" id="UP000270524"/>
    </source>
</evidence>
<organism evidence="3 5">
    <name type="scientific">Pseudomonas cannabina</name>
    <dbReference type="NCBI Taxonomy" id="86840"/>
    <lineage>
        <taxon>Bacteria</taxon>
        <taxon>Pseudomonadati</taxon>
        <taxon>Pseudomonadota</taxon>
        <taxon>Gammaproteobacteria</taxon>
        <taxon>Pseudomonadales</taxon>
        <taxon>Pseudomonadaceae</taxon>
        <taxon>Pseudomonas</taxon>
    </lineage>
</organism>
<comment type="caution">
    <text evidence="3">The sequence shown here is derived from an EMBL/GenBank/DDBJ whole genome shotgun (WGS) entry which is preliminary data.</text>
</comment>
<evidence type="ECO:0000313" key="2">
    <source>
        <dbReference type="EMBL" id="RMN84357.1"/>
    </source>
</evidence>
<gene>
    <name evidence="3" type="ORF">ALQ51_05175</name>
    <name evidence="2" type="ORF">ALQ53_03860</name>
</gene>
<feature type="domain" description="Transposase zinc-binding" evidence="1">
    <location>
        <begin position="31"/>
        <end position="72"/>
    </location>
</feature>
<evidence type="ECO:0000259" key="1">
    <source>
        <dbReference type="Pfam" id="PF14319"/>
    </source>
</evidence>
<dbReference type="Pfam" id="PF14319">
    <property type="entry name" value="Zn_Tnp_IS91"/>
    <property type="match status" value="1"/>
</dbReference>
<dbReference type="InterPro" id="IPR026889">
    <property type="entry name" value="Zn_Tnp"/>
</dbReference>
<dbReference type="Proteomes" id="UP000269335">
    <property type="component" value="Unassembled WGS sequence"/>
</dbReference>
<sequence>MSDPLSDRPLGSAHGERRPIATILKSVGCSIAPRTPHCRACPSCGKKATDQWITVQNNRLPDCLWQHLVFTLPDTLWPLFFYNRWLLDALFRLAADNL</sequence>
<evidence type="ECO:0000313" key="3">
    <source>
        <dbReference type="EMBL" id="RMN96060.1"/>
    </source>
</evidence>
<dbReference type="AlphaFoldDB" id="A0A3M3QJB9"/>
<accession>A0A3M3QJB9</accession>
<evidence type="ECO:0000313" key="4">
    <source>
        <dbReference type="Proteomes" id="UP000269335"/>
    </source>
</evidence>